<reference evidence="3 4" key="1">
    <citation type="submission" date="2020-04" db="EMBL/GenBank/DDBJ databases">
        <authorList>
            <person name="Klaysubun C."/>
            <person name="Duangmal K."/>
            <person name="Lipun K."/>
        </authorList>
    </citation>
    <scope>NUCLEOTIDE SEQUENCE [LARGE SCALE GENOMIC DNA]</scope>
    <source>
        <strain evidence="3 4">JCM 11839</strain>
    </source>
</reference>
<evidence type="ECO:0000259" key="2">
    <source>
        <dbReference type="Pfam" id="PF13229"/>
    </source>
</evidence>
<comment type="caution">
    <text evidence="3">The sequence shown here is derived from an EMBL/GenBank/DDBJ whole genome shotgun (WGS) entry which is preliminary data.</text>
</comment>
<evidence type="ECO:0000313" key="3">
    <source>
        <dbReference type="EMBL" id="NMH82661.1"/>
    </source>
</evidence>
<dbReference type="Proteomes" id="UP001296706">
    <property type="component" value="Unassembled WGS sequence"/>
</dbReference>
<feature type="non-terminal residue" evidence="3">
    <location>
        <position position="543"/>
    </location>
</feature>
<dbReference type="InterPro" id="IPR012334">
    <property type="entry name" value="Pectin_lyas_fold"/>
</dbReference>
<protein>
    <submittedName>
        <fullName evidence="3">Right-handed parallel beta-helix repeat-containing protein</fullName>
    </submittedName>
</protein>
<accession>A0ABX1RU02</accession>
<feature type="domain" description="Right handed beta helix" evidence="2">
    <location>
        <begin position="332"/>
        <end position="471"/>
    </location>
</feature>
<proteinExistence type="predicted"/>
<feature type="region of interest" description="Disordered" evidence="1">
    <location>
        <begin position="38"/>
        <end position="63"/>
    </location>
</feature>
<dbReference type="SMART" id="SM00710">
    <property type="entry name" value="PbH1"/>
    <property type="match status" value="6"/>
</dbReference>
<dbReference type="InterPro" id="IPR039448">
    <property type="entry name" value="Beta_helix"/>
</dbReference>
<keyword evidence="4" id="KW-1185">Reference proteome</keyword>
<organism evidence="3 4">
    <name type="scientific">Pseudonocardia xinjiangensis</name>
    <dbReference type="NCBI Taxonomy" id="75289"/>
    <lineage>
        <taxon>Bacteria</taxon>
        <taxon>Bacillati</taxon>
        <taxon>Actinomycetota</taxon>
        <taxon>Actinomycetes</taxon>
        <taxon>Pseudonocardiales</taxon>
        <taxon>Pseudonocardiaceae</taxon>
        <taxon>Pseudonocardia</taxon>
    </lineage>
</organism>
<dbReference type="RefSeq" id="WP_169400644.1">
    <property type="nucleotide sequence ID" value="NZ_JAAXKY010000279.1"/>
</dbReference>
<dbReference type="SUPFAM" id="SSF51126">
    <property type="entry name" value="Pectin lyase-like"/>
    <property type="match status" value="2"/>
</dbReference>
<dbReference type="Pfam" id="PF13229">
    <property type="entry name" value="Beta_helix"/>
    <property type="match status" value="1"/>
</dbReference>
<dbReference type="EMBL" id="JAAXKY010000279">
    <property type="protein sequence ID" value="NMH82661.1"/>
    <property type="molecule type" value="Genomic_DNA"/>
</dbReference>
<evidence type="ECO:0000256" key="1">
    <source>
        <dbReference type="SAM" id="MobiDB-lite"/>
    </source>
</evidence>
<sequence length="543" mass="54774">MSRTRDRSRSHRHSLWLLLACALSTLVGLVTAPSVATAGSPAPAASMLPAQPPPGGDPGDRAAAAGRIRAAWEGRGRPTRMAIVRATRVDVVADGHLAQQVPLRPGPVTLPVLDRSLPPTWLRESADTALLAATVVLTPGTAMDIAGDVSGIRTLALAGGSSTADTASLYTGGGRLSLRGLTITSADPATGQRAAPAAGRSSIVVSARGHLDATDTTITDLGTPAPDSDIGDGGRAAVVFGADSSGALVRTTLARNSTGLQLSRSDAVRLDQVTVGDSVGDGIVLRGDRATMMTGIRAERNGGNGMVVAAETAGRPAGGPASRLTAGSAGRLITQVSTTGNGRFGLVLIGQTGAQVTDVSTAADKSGGLRVSRSADTVVTNFSATDQPVGVFTHINSTNVVLDHIRTTGGRRGLVVEKSTQGLALRDSTFHGARVAGVSVGGRDVTVTGVQVSDSATGVRIERGARTVTVTGLRLRGGHDGIVATPDTTGVLVQDLVAEGVAFDTVRTFSPDTRIIGGHITGGTTGIDVGAATTISGTVIDHA</sequence>
<evidence type="ECO:0000313" key="4">
    <source>
        <dbReference type="Proteomes" id="UP001296706"/>
    </source>
</evidence>
<dbReference type="Gene3D" id="2.160.20.10">
    <property type="entry name" value="Single-stranded right-handed beta-helix, Pectin lyase-like"/>
    <property type="match status" value="1"/>
</dbReference>
<name>A0ABX1RU02_9PSEU</name>
<gene>
    <name evidence="3" type="ORF">HF577_36955</name>
</gene>
<dbReference type="InterPro" id="IPR006626">
    <property type="entry name" value="PbH1"/>
</dbReference>
<dbReference type="InterPro" id="IPR011050">
    <property type="entry name" value="Pectin_lyase_fold/virulence"/>
</dbReference>